<dbReference type="InterPro" id="IPR001647">
    <property type="entry name" value="HTH_TetR"/>
</dbReference>
<comment type="caution">
    <text evidence="2">Lacks conserved residue(s) required for the propagation of feature annotation.</text>
</comment>
<dbReference type="KEGG" id="wjo:FOL01_0413"/>
<evidence type="ECO:0000313" key="5">
    <source>
        <dbReference type="Proteomes" id="UP000185473"/>
    </source>
</evidence>
<keyword evidence="5" id="KW-1185">Reference proteome</keyword>
<evidence type="ECO:0000256" key="2">
    <source>
        <dbReference type="PROSITE-ProRule" id="PRU00335"/>
    </source>
</evidence>
<dbReference type="GO" id="GO:0003677">
    <property type="term" value="F:DNA binding"/>
    <property type="evidence" value="ECO:0007669"/>
    <property type="project" value="UniProtKB-UniRule"/>
</dbReference>
<dbReference type="InterPro" id="IPR039532">
    <property type="entry name" value="TetR_C_Firmicutes"/>
</dbReference>
<protein>
    <submittedName>
        <fullName evidence="4">Transcriptional regulator, TetR family</fullName>
    </submittedName>
</protein>
<dbReference type="Pfam" id="PF14278">
    <property type="entry name" value="TetR_C_8"/>
    <property type="match status" value="1"/>
</dbReference>
<reference evidence="4 5" key="1">
    <citation type="submission" date="2016-02" db="EMBL/GenBank/DDBJ databases">
        <title>Complete Genome Sequence of Weissella jogaejeotgali FOL01.</title>
        <authorList>
            <person name="Lee J.-H."/>
            <person name="Ku H.-J."/>
        </authorList>
    </citation>
    <scope>NUCLEOTIDE SEQUENCE [LARGE SCALE GENOMIC DNA]</scope>
    <source>
        <strain evidence="4 5">FOL01</strain>
    </source>
</reference>
<keyword evidence="1 2" id="KW-0238">DNA-binding</keyword>
<evidence type="ECO:0000313" key="4">
    <source>
        <dbReference type="EMBL" id="APS41272.1"/>
    </source>
</evidence>
<name>A0A1L6R9T9_9LACO</name>
<accession>A0A1L6R9T9</accession>
<sequence length="164" mass="18977">MKQILQTAKINRSTFYTYFNNKNDLLDAVEEDLFQGFHEVSLDVPLNEITASQPNKKIMQEYYHKLVEYIYQNGQKFELLASDKGDPAFLSKLLKLDQGIWETNKLIKKVTVPQHYAFMGILSLITSLINDWAKHGFQESPQEFEKILSAMITPILLGDLFNNN</sequence>
<feature type="domain" description="HTH tetR-type" evidence="3">
    <location>
        <begin position="1"/>
        <end position="37"/>
    </location>
</feature>
<dbReference type="SUPFAM" id="SSF46689">
    <property type="entry name" value="Homeodomain-like"/>
    <property type="match status" value="1"/>
</dbReference>
<evidence type="ECO:0000259" key="3">
    <source>
        <dbReference type="PROSITE" id="PS50977"/>
    </source>
</evidence>
<dbReference type="PROSITE" id="PS50977">
    <property type="entry name" value="HTH_TETR_2"/>
    <property type="match status" value="1"/>
</dbReference>
<evidence type="ECO:0000256" key="1">
    <source>
        <dbReference type="ARBA" id="ARBA00023125"/>
    </source>
</evidence>
<organism evidence="4 5">
    <name type="scientific">Weissella jogaejeotgali</name>
    <dbReference type="NCBI Taxonomy" id="1631871"/>
    <lineage>
        <taxon>Bacteria</taxon>
        <taxon>Bacillati</taxon>
        <taxon>Bacillota</taxon>
        <taxon>Bacilli</taxon>
        <taxon>Lactobacillales</taxon>
        <taxon>Lactobacillaceae</taxon>
        <taxon>Weissella</taxon>
    </lineage>
</organism>
<dbReference type="Proteomes" id="UP000185473">
    <property type="component" value="Chromosome"/>
</dbReference>
<dbReference type="InterPro" id="IPR009057">
    <property type="entry name" value="Homeodomain-like_sf"/>
</dbReference>
<proteinExistence type="predicted"/>
<dbReference type="Pfam" id="PF00440">
    <property type="entry name" value="TetR_N"/>
    <property type="match status" value="1"/>
</dbReference>
<dbReference type="STRING" id="1631871.FOL01_0413"/>
<dbReference type="EMBL" id="CP014332">
    <property type="protein sequence ID" value="APS41272.1"/>
    <property type="molecule type" value="Genomic_DNA"/>
</dbReference>
<dbReference type="AlphaFoldDB" id="A0A1L6R9T9"/>
<dbReference type="Gene3D" id="1.10.357.10">
    <property type="entry name" value="Tetracycline Repressor, domain 2"/>
    <property type="match status" value="1"/>
</dbReference>
<gene>
    <name evidence="4" type="ORF">FOL01_0413</name>
</gene>